<evidence type="ECO:0000256" key="4">
    <source>
        <dbReference type="PROSITE-ProRule" id="PRU00510"/>
    </source>
</evidence>
<evidence type="ECO:0000313" key="6">
    <source>
        <dbReference type="EMBL" id="OGH62077.1"/>
    </source>
</evidence>
<proteinExistence type="predicted"/>
<evidence type="ECO:0000313" key="7">
    <source>
        <dbReference type="Proteomes" id="UP000176329"/>
    </source>
</evidence>
<accession>A0A1F6LRR2</accession>
<evidence type="ECO:0000259" key="5">
    <source>
        <dbReference type="Pfam" id="PF01258"/>
    </source>
</evidence>
<protein>
    <recommendedName>
        <fullName evidence="5">Zinc finger DksA/TraR C4-type domain-containing protein</fullName>
    </recommendedName>
</protein>
<feature type="domain" description="Zinc finger DksA/TraR C4-type" evidence="5">
    <location>
        <begin position="84"/>
        <end position="116"/>
    </location>
</feature>
<keyword evidence="1" id="KW-0479">Metal-binding</keyword>
<organism evidence="6 7">
    <name type="scientific">Candidatus Magasanikbacteria bacterium RIFCSPHIGHO2_01_FULL_50_8</name>
    <dbReference type="NCBI Taxonomy" id="1798674"/>
    <lineage>
        <taxon>Bacteria</taxon>
        <taxon>Candidatus Magasanikiibacteriota</taxon>
    </lineage>
</organism>
<comment type="caution">
    <text evidence="6">The sequence shown here is derived from an EMBL/GenBank/DDBJ whole genome shotgun (WGS) entry which is preliminary data.</text>
</comment>
<dbReference type="PROSITE" id="PS51128">
    <property type="entry name" value="ZF_DKSA_2"/>
    <property type="match status" value="1"/>
</dbReference>
<dbReference type="PANTHER" id="PTHR33823">
    <property type="entry name" value="RNA POLYMERASE-BINDING TRANSCRIPTION FACTOR DKSA-RELATED"/>
    <property type="match status" value="1"/>
</dbReference>
<dbReference type="EMBL" id="MFPV01000021">
    <property type="protein sequence ID" value="OGH62077.1"/>
    <property type="molecule type" value="Genomic_DNA"/>
</dbReference>
<name>A0A1F6LRR2_9BACT</name>
<evidence type="ECO:0000256" key="2">
    <source>
        <dbReference type="ARBA" id="ARBA00022771"/>
    </source>
</evidence>
<evidence type="ECO:0000256" key="3">
    <source>
        <dbReference type="ARBA" id="ARBA00022833"/>
    </source>
</evidence>
<dbReference type="GO" id="GO:0008270">
    <property type="term" value="F:zinc ion binding"/>
    <property type="evidence" value="ECO:0007669"/>
    <property type="project" value="UniProtKB-KW"/>
</dbReference>
<dbReference type="InterPro" id="IPR000962">
    <property type="entry name" value="Znf_DskA_TraR"/>
</dbReference>
<dbReference type="Proteomes" id="UP000176329">
    <property type="component" value="Unassembled WGS sequence"/>
</dbReference>
<keyword evidence="2" id="KW-0863">Zinc-finger</keyword>
<dbReference type="AlphaFoldDB" id="A0A1F6LRR2"/>
<dbReference type="Gene3D" id="1.20.120.910">
    <property type="entry name" value="DksA, coiled-coil domain"/>
    <property type="match status" value="1"/>
</dbReference>
<keyword evidence="3" id="KW-0862">Zinc</keyword>
<reference evidence="6 7" key="1">
    <citation type="journal article" date="2016" name="Nat. Commun.">
        <title>Thousands of microbial genomes shed light on interconnected biogeochemical processes in an aquifer system.</title>
        <authorList>
            <person name="Anantharaman K."/>
            <person name="Brown C.T."/>
            <person name="Hug L.A."/>
            <person name="Sharon I."/>
            <person name="Castelle C.J."/>
            <person name="Probst A.J."/>
            <person name="Thomas B.C."/>
            <person name="Singh A."/>
            <person name="Wilkins M.J."/>
            <person name="Karaoz U."/>
            <person name="Brodie E.L."/>
            <person name="Williams K.H."/>
            <person name="Hubbard S.S."/>
            <person name="Banfield J.F."/>
        </authorList>
    </citation>
    <scope>NUCLEOTIDE SEQUENCE [LARGE SCALE GENOMIC DNA]</scope>
</reference>
<sequence>MNSPLSKEFLADIKKALDEQKTRLTNQLAEFTNKESGTAFPSYGEGEDESAEEVATYDANLQLVDTLNSEMRDVVDSMSRFEKGTYGVCKYCQKPIDEQRLRARPTSSSCVACKKALTQEL</sequence>
<feature type="zinc finger region" description="dksA C4-type" evidence="4">
    <location>
        <begin position="89"/>
        <end position="113"/>
    </location>
</feature>
<dbReference type="PANTHER" id="PTHR33823:SF4">
    <property type="entry name" value="GENERAL STRESS PROTEIN 16O"/>
    <property type="match status" value="1"/>
</dbReference>
<dbReference type="SUPFAM" id="SSF57716">
    <property type="entry name" value="Glucocorticoid receptor-like (DNA-binding domain)"/>
    <property type="match status" value="1"/>
</dbReference>
<dbReference type="Pfam" id="PF01258">
    <property type="entry name" value="zf-dskA_traR"/>
    <property type="match status" value="1"/>
</dbReference>
<evidence type="ECO:0000256" key="1">
    <source>
        <dbReference type="ARBA" id="ARBA00022723"/>
    </source>
</evidence>
<gene>
    <name evidence="6" type="ORF">A2848_03180</name>
</gene>